<keyword evidence="3" id="KW-1185">Reference proteome</keyword>
<feature type="non-terminal residue" evidence="2">
    <location>
        <position position="1"/>
    </location>
</feature>
<protein>
    <recommendedName>
        <fullName evidence="4">Ribosomal protein L2</fullName>
    </recommendedName>
</protein>
<evidence type="ECO:0000313" key="3">
    <source>
        <dbReference type="Proteomes" id="UP001154282"/>
    </source>
</evidence>
<name>A0AAV0IY03_9ROSI</name>
<accession>A0AAV0IY03</accession>
<dbReference type="AlphaFoldDB" id="A0AAV0IY03"/>
<comment type="caution">
    <text evidence="2">The sequence shown here is derived from an EMBL/GenBank/DDBJ whole genome shotgun (WGS) entry which is preliminary data.</text>
</comment>
<gene>
    <name evidence="2" type="ORF">LITE_LOCUS11641</name>
</gene>
<proteinExistence type="predicted"/>
<dbReference type="EMBL" id="CAMGYJ010000004">
    <property type="protein sequence ID" value="CAI0402532.1"/>
    <property type="molecule type" value="Genomic_DNA"/>
</dbReference>
<reference evidence="2" key="1">
    <citation type="submission" date="2022-08" db="EMBL/GenBank/DDBJ databases">
        <authorList>
            <person name="Gutierrez-Valencia J."/>
        </authorList>
    </citation>
    <scope>NUCLEOTIDE SEQUENCE</scope>
</reference>
<sequence>KPNRLSGNKTSRHTLSRSVYYPLHLLSRSFFGNQAKPGRKAMMVFRPTSRRRFCFDRRKGEGTSPAAISGGGGDEDRWPSLRRVRKQSGEESSRRTAAAVSFGFRRRRR</sequence>
<evidence type="ECO:0000256" key="1">
    <source>
        <dbReference type="SAM" id="MobiDB-lite"/>
    </source>
</evidence>
<feature type="region of interest" description="Disordered" evidence="1">
    <location>
        <begin position="56"/>
        <end position="109"/>
    </location>
</feature>
<evidence type="ECO:0008006" key="4">
    <source>
        <dbReference type="Google" id="ProtNLM"/>
    </source>
</evidence>
<organism evidence="2 3">
    <name type="scientific">Linum tenue</name>
    <dbReference type="NCBI Taxonomy" id="586396"/>
    <lineage>
        <taxon>Eukaryota</taxon>
        <taxon>Viridiplantae</taxon>
        <taxon>Streptophyta</taxon>
        <taxon>Embryophyta</taxon>
        <taxon>Tracheophyta</taxon>
        <taxon>Spermatophyta</taxon>
        <taxon>Magnoliopsida</taxon>
        <taxon>eudicotyledons</taxon>
        <taxon>Gunneridae</taxon>
        <taxon>Pentapetalae</taxon>
        <taxon>rosids</taxon>
        <taxon>fabids</taxon>
        <taxon>Malpighiales</taxon>
        <taxon>Linaceae</taxon>
        <taxon>Linum</taxon>
    </lineage>
</organism>
<dbReference type="Proteomes" id="UP001154282">
    <property type="component" value="Unassembled WGS sequence"/>
</dbReference>
<evidence type="ECO:0000313" key="2">
    <source>
        <dbReference type="EMBL" id="CAI0402532.1"/>
    </source>
</evidence>